<name>A0A0F8WD03_9ZZZZ</name>
<dbReference type="EMBL" id="LAZR01070043">
    <property type="protein sequence ID" value="KKK45995.1"/>
    <property type="molecule type" value="Genomic_DNA"/>
</dbReference>
<dbReference type="GO" id="GO:0016491">
    <property type="term" value="F:oxidoreductase activity"/>
    <property type="evidence" value="ECO:0007669"/>
    <property type="project" value="UniProtKB-KW"/>
</dbReference>
<dbReference type="SUPFAM" id="SSF55469">
    <property type="entry name" value="FMN-dependent nitroreductase-like"/>
    <property type="match status" value="1"/>
</dbReference>
<sequence>MSLLGIMSKRCSTRQFTDKPIPCSAVDAMLWSAVRAPSGANAQNQRFHVYRMSDEINNLGDIRTPIIRRAACVIAVFIDTEHLQIPDGEESIWAFLNEQNAAASLMSMALVATSCHIGNCWISLNKSMDGTRVLKGTLAEMFPGIDLDRYEPHGLLLLGYPKSADFHDYPRSEESHCGRPVARRPVLEYII</sequence>
<evidence type="ECO:0000256" key="2">
    <source>
        <dbReference type="ARBA" id="ARBA00023002"/>
    </source>
</evidence>
<organism evidence="4">
    <name type="scientific">marine sediment metagenome</name>
    <dbReference type="NCBI Taxonomy" id="412755"/>
    <lineage>
        <taxon>unclassified sequences</taxon>
        <taxon>metagenomes</taxon>
        <taxon>ecological metagenomes</taxon>
    </lineage>
</organism>
<dbReference type="AlphaFoldDB" id="A0A0F8WD03"/>
<proteinExistence type="inferred from homology"/>
<comment type="caution">
    <text evidence="4">The sequence shown here is derived from an EMBL/GenBank/DDBJ whole genome shotgun (WGS) entry which is preliminary data.</text>
</comment>
<evidence type="ECO:0000259" key="3">
    <source>
        <dbReference type="Pfam" id="PF00881"/>
    </source>
</evidence>
<evidence type="ECO:0000256" key="1">
    <source>
        <dbReference type="ARBA" id="ARBA00007118"/>
    </source>
</evidence>
<dbReference type="PANTHER" id="PTHR43673">
    <property type="entry name" value="NAD(P)H NITROREDUCTASE YDGI-RELATED"/>
    <property type="match status" value="1"/>
</dbReference>
<dbReference type="Gene3D" id="3.40.109.10">
    <property type="entry name" value="NADH Oxidase"/>
    <property type="match status" value="1"/>
</dbReference>
<dbReference type="InterPro" id="IPR029479">
    <property type="entry name" value="Nitroreductase"/>
</dbReference>
<accession>A0A0F8WD03</accession>
<feature type="domain" description="Nitroreductase" evidence="3">
    <location>
        <begin position="8"/>
        <end position="59"/>
    </location>
</feature>
<evidence type="ECO:0000313" key="4">
    <source>
        <dbReference type="EMBL" id="KKK45995.1"/>
    </source>
</evidence>
<dbReference type="Pfam" id="PF00881">
    <property type="entry name" value="Nitroreductase"/>
    <property type="match status" value="1"/>
</dbReference>
<dbReference type="PANTHER" id="PTHR43673:SF10">
    <property type="entry name" value="NADH DEHYDROGENASE_NAD(P)H NITROREDUCTASE XCC3605-RELATED"/>
    <property type="match status" value="1"/>
</dbReference>
<comment type="similarity">
    <text evidence="1">Belongs to the nitroreductase family.</text>
</comment>
<protein>
    <recommendedName>
        <fullName evidence="3">Nitroreductase domain-containing protein</fullName>
    </recommendedName>
</protein>
<gene>
    <name evidence="4" type="ORF">LCGC14_3164550</name>
</gene>
<reference evidence="4" key="1">
    <citation type="journal article" date="2015" name="Nature">
        <title>Complex archaea that bridge the gap between prokaryotes and eukaryotes.</title>
        <authorList>
            <person name="Spang A."/>
            <person name="Saw J.H."/>
            <person name="Jorgensen S.L."/>
            <person name="Zaremba-Niedzwiedzka K."/>
            <person name="Martijn J."/>
            <person name="Lind A.E."/>
            <person name="van Eijk R."/>
            <person name="Schleper C."/>
            <person name="Guy L."/>
            <person name="Ettema T.J."/>
        </authorList>
    </citation>
    <scope>NUCLEOTIDE SEQUENCE</scope>
</reference>
<dbReference type="CDD" id="cd02062">
    <property type="entry name" value="Nitro_FMN_reductase"/>
    <property type="match status" value="1"/>
</dbReference>
<dbReference type="InterPro" id="IPR000415">
    <property type="entry name" value="Nitroreductase-like"/>
</dbReference>
<keyword evidence="2" id="KW-0560">Oxidoreductase</keyword>